<proteinExistence type="predicted"/>
<sequence>LAVELLEKLLRDEVKARMKNDVVQEKKYSERIMSTLQKYHNRSIETAQVIEELIQWAKEMQEDGELLEKLDLSVDEIAFYRALVDNESSVRELGDDNLRKLAIELTHQLRKSATVDWQKRDSVRARMRNLVRRLLRRWKYPPDAAEEAIKLVLEQAEVLADGWYK</sequence>
<protein>
    <submittedName>
        <fullName evidence="3">DEAD/DEAH box helicase</fullName>
    </submittedName>
</protein>
<dbReference type="PANTHER" id="PTHR30195:SF15">
    <property type="entry name" value="TYPE I RESTRICTION ENZYME HINDI ENDONUCLEASE SUBUNIT"/>
    <property type="match status" value="1"/>
</dbReference>
<dbReference type="InterPro" id="IPR051268">
    <property type="entry name" value="Type-I_R_enzyme_R_subunit"/>
</dbReference>
<accession>A0A2T5EQE3</accession>
<dbReference type="InterPro" id="IPR021810">
    <property type="entry name" value="T1RH-like_C"/>
</dbReference>
<gene>
    <name evidence="3" type="ORF">CWO07_21105</name>
</gene>
<keyword evidence="1" id="KW-0680">Restriction system</keyword>
<feature type="non-terminal residue" evidence="3">
    <location>
        <position position="1"/>
    </location>
</feature>
<name>A0A2T5EQE3_VIBSP</name>
<feature type="domain" description="Type I restriction enzyme HindI endonuclease subunit-like C-terminal" evidence="2">
    <location>
        <begin position="1"/>
        <end position="161"/>
    </location>
</feature>
<keyword evidence="3" id="KW-0547">Nucleotide-binding</keyword>
<dbReference type="Pfam" id="PF11867">
    <property type="entry name" value="T1RH-like_C"/>
    <property type="match status" value="1"/>
</dbReference>
<dbReference type="RefSeq" id="WP_146162753.1">
    <property type="nucleotide sequence ID" value="NZ_PIFK01000055.1"/>
</dbReference>
<evidence type="ECO:0000259" key="2">
    <source>
        <dbReference type="Pfam" id="PF11867"/>
    </source>
</evidence>
<dbReference type="PANTHER" id="PTHR30195">
    <property type="entry name" value="TYPE I SITE-SPECIFIC DEOXYRIBONUCLEASE PROTEIN SUBUNIT M AND R"/>
    <property type="match status" value="1"/>
</dbReference>
<evidence type="ECO:0000313" key="4">
    <source>
        <dbReference type="Proteomes" id="UP000244197"/>
    </source>
</evidence>
<dbReference type="Proteomes" id="UP000244197">
    <property type="component" value="Unassembled WGS sequence"/>
</dbReference>
<reference evidence="3 4" key="1">
    <citation type="submission" date="2017-11" db="EMBL/GenBank/DDBJ databases">
        <title>Population delineation of vibrios coincides with oyster pathogenicity.</title>
        <authorList>
            <person name="Bruto M."/>
            <person name="Labreuche Y."/>
            <person name="James A."/>
            <person name="Piel D."/>
            <person name="Chenivesse S."/>
            <person name="Petton B."/>
            <person name="Polz M.F."/>
            <person name="Le Roux F."/>
        </authorList>
    </citation>
    <scope>NUCLEOTIDE SEQUENCE [LARGE SCALE GENOMIC DNA]</scope>
    <source>
        <strain evidence="3 4">FF_144</strain>
    </source>
</reference>
<comment type="caution">
    <text evidence="3">The sequence shown here is derived from an EMBL/GenBank/DDBJ whole genome shotgun (WGS) entry which is preliminary data.</text>
</comment>
<keyword evidence="3" id="KW-0347">Helicase</keyword>
<dbReference type="AlphaFoldDB" id="A0A2T5EQE3"/>
<dbReference type="EMBL" id="PIFK01000055">
    <property type="protein sequence ID" value="PTP25895.1"/>
    <property type="molecule type" value="Genomic_DNA"/>
</dbReference>
<dbReference type="GO" id="GO:0004386">
    <property type="term" value="F:helicase activity"/>
    <property type="evidence" value="ECO:0007669"/>
    <property type="project" value="UniProtKB-KW"/>
</dbReference>
<organism evidence="3 4">
    <name type="scientific">Vibrio splendidus</name>
    <dbReference type="NCBI Taxonomy" id="29497"/>
    <lineage>
        <taxon>Bacteria</taxon>
        <taxon>Pseudomonadati</taxon>
        <taxon>Pseudomonadota</taxon>
        <taxon>Gammaproteobacteria</taxon>
        <taxon>Vibrionales</taxon>
        <taxon>Vibrionaceae</taxon>
        <taxon>Vibrio</taxon>
    </lineage>
</organism>
<keyword evidence="3" id="KW-0378">Hydrolase</keyword>
<evidence type="ECO:0000256" key="1">
    <source>
        <dbReference type="ARBA" id="ARBA00022747"/>
    </source>
</evidence>
<evidence type="ECO:0000313" key="3">
    <source>
        <dbReference type="EMBL" id="PTP25895.1"/>
    </source>
</evidence>
<dbReference type="GO" id="GO:0009307">
    <property type="term" value="P:DNA restriction-modification system"/>
    <property type="evidence" value="ECO:0007669"/>
    <property type="project" value="UniProtKB-KW"/>
</dbReference>
<keyword evidence="3" id="KW-0067">ATP-binding</keyword>